<dbReference type="PANTHER" id="PTHR10201">
    <property type="entry name" value="MATRIX METALLOPROTEINASE"/>
    <property type="match status" value="1"/>
</dbReference>
<feature type="domain" description="Peptidase metallopeptidase" evidence="13">
    <location>
        <begin position="222"/>
        <end position="377"/>
    </location>
</feature>
<dbReference type="InterPro" id="IPR021190">
    <property type="entry name" value="Pept_M10A"/>
</dbReference>
<keyword evidence="12" id="KW-0472">Membrane</keyword>
<dbReference type="GO" id="GO:0006508">
    <property type="term" value="P:proteolysis"/>
    <property type="evidence" value="ECO:0007669"/>
    <property type="project" value="UniProtKB-KW"/>
</dbReference>
<comment type="cofactor">
    <cofactor evidence="10">
        <name>Ca(2+)</name>
        <dbReference type="ChEBI" id="CHEBI:29108"/>
    </cofactor>
    <text evidence="10">Can bind about 5 Ca(2+) ions per subunit.</text>
</comment>
<protein>
    <recommendedName>
        <fullName evidence="13">Peptidase metallopeptidase domain-containing protein</fullName>
    </recommendedName>
</protein>
<evidence type="ECO:0000256" key="4">
    <source>
        <dbReference type="ARBA" id="ARBA00022729"/>
    </source>
</evidence>
<keyword evidence="15" id="KW-1185">Reference proteome</keyword>
<feature type="binding site" description="in inhibited form" evidence="10">
    <location>
        <position position="183"/>
    </location>
    <ligand>
        <name>Zn(2+)</name>
        <dbReference type="ChEBI" id="CHEBI:29105"/>
        <label>2</label>
        <note>catalytic</note>
    </ligand>
</feature>
<dbReference type="Proteomes" id="UP000825729">
    <property type="component" value="Unassembled WGS sequence"/>
</dbReference>
<evidence type="ECO:0000256" key="2">
    <source>
        <dbReference type="ARBA" id="ARBA00022670"/>
    </source>
</evidence>
<reference evidence="14 15" key="1">
    <citation type="submission" date="2021-07" db="EMBL/GenBank/DDBJ databases">
        <title>The Aristolochia fimbriata genome: insights into angiosperm evolution, floral development and chemical biosynthesis.</title>
        <authorList>
            <person name="Jiao Y."/>
        </authorList>
    </citation>
    <scope>NUCLEOTIDE SEQUENCE [LARGE SCALE GENOMIC DNA]</scope>
    <source>
        <strain evidence="14">IBCAS-2021</strain>
        <tissue evidence="14">Leaf</tissue>
    </source>
</reference>
<dbReference type="GO" id="GO:0031012">
    <property type="term" value="C:extracellular matrix"/>
    <property type="evidence" value="ECO:0007669"/>
    <property type="project" value="InterPro"/>
</dbReference>
<dbReference type="InterPro" id="IPR036365">
    <property type="entry name" value="PGBD-like_sf"/>
</dbReference>
<dbReference type="GO" id="GO:0004222">
    <property type="term" value="F:metalloendopeptidase activity"/>
    <property type="evidence" value="ECO:0007669"/>
    <property type="project" value="InterPro"/>
</dbReference>
<evidence type="ECO:0000256" key="1">
    <source>
        <dbReference type="ARBA" id="ARBA00009614"/>
    </source>
</evidence>
<dbReference type="InterPro" id="IPR002477">
    <property type="entry name" value="Peptidoglycan-bd-like"/>
</dbReference>
<accession>A0AAV7EPV4</accession>
<feature type="binding site" evidence="10">
    <location>
        <position position="311"/>
    </location>
    <ligand>
        <name>Ca(2+)</name>
        <dbReference type="ChEBI" id="CHEBI:29108"/>
        <label>3</label>
    </ligand>
</feature>
<evidence type="ECO:0000313" key="15">
    <source>
        <dbReference type="Proteomes" id="UP000825729"/>
    </source>
</evidence>
<comment type="cofactor">
    <cofactor evidence="10">
        <name>Zn(2+)</name>
        <dbReference type="ChEBI" id="CHEBI:29105"/>
    </cofactor>
    <text evidence="10">Binds 2 Zn(2+) ions per subunit.</text>
</comment>
<keyword evidence="6 10" id="KW-0862">Zinc</keyword>
<dbReference type="PROSITE" id="PS00546">
    <property type="entry name" value="CYSTEINE_SWITCH"/>
    <property type="match status" value="1"/>
</dbReference>
<feature type="binding site" evidence="10">
    <location>
        <position position="350"/>
    </location>
    <ligand>
        <name>Zn(2+)</name>
        <dbReference type="ChEBI" id="CHEBI:29105"/>
        <label>2</label>
        <note>catalytic</note>
    </ligand>
</feature>
<feature type="binding site" evidence="10">
    <location>
        <position position="311"/>
    </location>
    <ligand>
        <name>Ca(2+)</name>
        <dbReference type="ChEBI" id="CHEBI:29108"/>
        <label>1</label>
    </ligand>
</feature>
<sequence>MDKGWIRVNARDLSKIIASTVKTHIIASCIDDSSSTTPLELKLPAMGLKHPSFFMATSLLLLILLCICSLPSFALSRAMIKDDAKVLGRPVAFLQNLVGSQKGDTIEGLRHLKQYLHKFGYLIHSHSPSSSTTSTSTARNNDDEDTYDELLESAIRTYQQNYNLDVTGELDARTIDLMMKPRCGVPDIINGTTSMNSGKPTNNNHHRHHQSHVVLHYNVNPSRRKWAKTQLTYAFLNSGSALRSVTARAFKRWSAVTSFTFREVQDPETADIKIGFFAGEHGDDDPFDGPGGVLAHSYIPTIGLFHLDKEERWSTKNIPGMNEMDLESVTVHEMGHLLGLAHSSDEDAVMYPTIDNGVVKRELTEDDIDGITDLYKYLT</sequence>
<feature type="binding site" evidence="10">
    <location>
        <position position="332"/>
    </location>
    <ligand>
        <name>Zn(2+)</name>
        <dbReference type="ChEBI" id="CHEBI:29105"/>
        <label>2</label>
        <note>catalytic</note>
    </ligand>
</feature>
<evidence type="ECO:0000313" key="14">
    <source>
        <dbReference type="EMBL" id="KAG9449652.1"/>
    </source>
</evidence>
<proteinExistence type="inferred from homology"/>
<keyword evidence="8" id="KW-0865">Zymogen</keyword>
<dbReference type="Pfam" id="PF00413">
    <property type="entry name" value="Peptidase_M10"/>
    <property type="match status" value="1"/>
</dbReference>
<evidence type="ECO:0000256" key="6">
    <source>
        <dbReference type="ARBA" id="ARBA00022833"/>
    </source>
</evidence>
<dbReference type="GO" id="GO:0030574">
    <property type="term" value="P:collagen catabolic process"/>
    <property type="evidence" value="ECO:0007669"/>
    <property type="project" value="TreeGrafter"/>
</dbReference>
<keyword evidence="2" id="KW-0645">Protease</keyword>
<keyword evidence="4" id="KW-0732">Signal</keyword>
<name>A0AAV7EPV4_ARIFI</name>
<feature type="binding site" evidence="10">
    <location>
        <position position="342"/>
    </location>
    <ligand>
        <name>Zn(2+)</name>
        <dbReference type="ChEBI" id="CHEBI:29105"/>
        <label>2</label>
        <note>catalytic</note>
    </ligand>
</feature>
<feature type="binding site" evidence="10">
    <location>
        <position position="296"/>
    </location>
    <ligand>
        <name>Zn(2+)</name>
        <dbReference type="ChEBI" id="CHEBI:29105"/>
        <label>1</label>
    </ligand>
</feature>
<evidence type="ECO:0000256" key="3">
    <source>
        <dbReference type="ARBA" id="ARBA00022723"/>
    </source>
</evidence>
<evidence type="ECO:0000259" key="13">
    <source>
        <dbReference type="SMART" id="SM00235"/>
    </source>
</evidence>
<feature type="binding site" evidence="10">
    <location>
        <position position="289"/>
    </location>
    <ligand>
        <name>Ca(2+)</name>
        <dbReference type="ChEBI" id="CHEBI:29108"/>
        <label>3</label>
    </ligand>
</feature>
<keyword evidence="12" id="KW-0812">Transmembrane</keyword>
<feature type="active site" evidence="9">
    <location>
        <position position="333"/>
    </location>
</feature>
<keyword evidence="10" id="KW-0106">Calcium</keyword>
<dbReference type="InterPro" id="IPR033739">
    <property type="entry name" value="M10A_MMP"/>
</dbReference>
<dbReference type="InterPro" id="IPR001818">
    <property type="entry name" value="Pept_M10_metallopeptidase"/>
</dbReference>
<evidence type="ECO:0000256" key="5">
    <source>
        <dbReference type="ARBA" id="ARBA00022801"/>
    </source>
</evidence>
<evidence type="ECO:0000256" key="8">
    <source>
        <dbReference type="ARBA" id="ARBA00023145"/>
    </source>
</evidence>
<dbReference type="CDD" id="cd04278">
    <property type="entry name" value="ZnMc_MMP"/>
    <property type="match status" value="1"/>
</dbReference>
<dbReference type="SUPFAM" id="SSF55486">
    <property type="entry name" value="Metalloproteases ('zincins'), catalytic domain"/>
    <property type="match status" value="1"/>
</dbReference>
<dbReference type="Pfam" id="PF01471">
    <property type="entry name" value="PG_binding_1"/>
    <property type="match status" value="1"/>
</dbReference>
<evidence type="ECO:0000256" key="12">
    <source>
        <dbReference type="SAM" id="Phobius"/>
    </source>
</evidence>
<evidence type="ECO:0000256" key="10">
    <source>
        <dbReference type="PIRSR" id="PIRSR621190-2"/>
    </source>
</evidence>
<dbReference type="InterPro" id="IPR006026">
    <property type="entry name" value="Peptidase_Metallo"/>
</dbReference>
<feature type="binding site" evidence="10">
    <location>
        <position position="306"/>
    </location>
    <ligand>
        <name>Zn(2+)</name>
        <dbReference type="ChEBI" id="CHEBI:29105"/>
        <label>1</label>
    </ligand>
</feature>
<dbReference type="InterPro" id="IPR024079">
    <property type="entry name" value="MetalloPept_cat_dom_sf"/>
</dbReference>
<feature type="transmembrane region" description="Helical" evidence="12">
    <location>
        <begin position="53"/>
        <end position="75"/>
    </location>
</feature>
<keyword evidence="12" id="KW-1133">Transmembrane helix</keyword>
<dbReference type="SUPFAM" id="SSF47090">
    <property type="entry name" value="PGBD-like"/>
    <property type="match status" value="1"/>
</dbReference>
<feature type="binding site" evidence="10">
    <location>
        <position position="271"/>
    </location>
    <ligand>
        <name>Ca(2+)</name>
        <dbReference type="ChEBI" id="CHEBI:29108"/>
        <label>2</label>
    </ligand>
</feature>
<feature type="binding site" evidence="10">
    <location>
        <position position="308"/>
    </location>
    <ligand>
        <name>Ca(2+)</name>
        <dbReference type="ChEBI" id="CHEBI:29108"/>
        <label>3</label>
    </ligand>
</feature>
<dbReference type="PANTHER" id="PTHR10201:SF213">
    <property type="entry name" value="METALLOENDOPROTEINASE 2-MMP-LIKE"/>
    <property type="match status" value="1"/>
</dbReference>
<dbReference type="EMBL" id="JAINDJ010000004">
    <property type="protein sequence ID" value="KAG9449652.1"/>
    <property type="molecule type" value="Genomic_DNA"/>
</dbReference>
<feature type="binding site" evidence="10">
    <location>
        <position position="281"/>
    </location>
    <ligand>
        <name>Zn(2+)</name>
        <dbReference type="ChEBI" id="CHEBI:29105"/>
        <label>1</label>
    </ligand>
</feature>
<comment type="caution">
    <text evidence="14">The sequence shown here is derived from an EMBL/GenBank/DDBJ whole genome shotgun (WGS) entry which is preliminary data.</text>
</comment>
<dbReference type="PRINTS" id="PR00138">
    <property type="entry name" value="MATRIXIN"/>
</dbReference>
<comment type="similarity">
    <text evidence="1">Belongs to the peptidase M10A family. Matrix metalloproteinases (MMPs) subfamily.</text>
</comment>
<evidence type="ECO:0000256" key="11">
    <source>
        <dbReference type="PIRSR" id="PIRSR621190-5"/>
    </source>
</evidence>
<dbReference type="InterPro" id="IPR021158">
    <property type="entry name" value="Pept_M10A_Zn_BS"/>
</dbReference>
<feature type="short sequence motif" description="Cysteine switch" evidence="11">
    <location>
        <begin position="181"/>
        <end position="214"/>
    </location>
</feature>
<dbReference type="GO" id="GO:0030198">
    <property type="term" value="P:extracellular matrix organization"/>
    <property type="evidence" value="ECO:0007669"/>
    <property type="project" value="TreeGrafter"/>
</dbReference>
<feature type="binding site" evidence="10">
    <location>
        <position position="336"/>
    </location>
    <ligand>
        <name>Zn(2+)</name>
        <dbReference type="ChEBI" id="CHEBI:29105"/>
        <label>2</label>
        <note>catalytic</note>
    </ligand>
</feature>
<evidence type="ECO:0000256" key="9">
    <source>
        <dbReference type="PIRSR" id="PIRSR621190-1"/>
    </source>
</evidence>
<keyword evidence="7" id="KW-0482">Metalloprotease</keyword>
<evidence type="ECO:0000256" key="7">
    <source>
        <dbReference type="ARBA" id="ARBA00023049"/>
    </source>
</evidence>
<gene>
    <name evidence="14" type="ORF">H6P81_009617</name>
</gene>
<keyword evidence="3 10" id="KW-0479">Metal-binding</keyword>
<dbReference type="Gene3D" id="3.40.390.10">
    <property type="entry name" value="Collagenase (Catalytic Domain)"/>
    <property type="match status" value="1"/>
</dbReference>
<feature type="binding site" evidence="10">
    <location>
        <position position="288"/>
    </location>
    <ligand>
        <name>Ca(2+)</name>
        <dbReference type="ChEBI" id="CHEBI:29108"/>
        <label>3</label>
    </ligand>
</feature>
<dbReference type="SMART" id="SM00235">
    <property type="entry name" value="ZnMc"/>
    <property type="match status" value="1"/>
</dbReference>
<dbReference type="GO" id="GO:0008270">
    <property type="term" value="F:zinc ion binding"/>
    <property type="evidence" value="ECO:0007669"/>
    <property type="project" value="InterPro"/>
</dbReference>
<feature type="binding site" evidence="10">
    <location>
        <position position="283"/>
    </location>
    <ligand>
        <name>Zn(2+)</name>
        <dbReference type="ChEBI" id="CHEBI:29105"/>
        <label>1</label>
    </ligand>
</feature>
<keyword evidence="5" id="KW-0378">Hydrolase</keyword>
<dbReference type="AlphaFoldDB" id="A0AAV7EPV4"/>
<organism evidence="14 15">
    <name type="scientific">Aristolochia fimbriata</name>
    <name type="common">White veined hardy Dutchman's pipe vine</name>
    <dbReference type="NCBI Taxonomy" id="158543"/>
    <lineage>
        <taxon>Eukaryota</taxon>
        <taxon>Viridiplantae</taxon>
        <taxon>Streptophyta</taxon>
        <taxon>Embryophyta</taxon>
        <taxon>Tracheophyta</taxon>
        <taxon>Spermatophyta</taxon>
        <taxon>Magnoliopsida</taxon>
        <taxon>Magnoliidae</taxon>
        <taxon>Piperales</taxon>
        <taxon>Aristolochiaceae</taxon>
        <taxon>Aristolochia</taxon>
    </lineage>
</organism>